<dbReference type="EC" id="6.3.4.2" evidence="3"/>
<sequence>MMLILLEDDDDLPANYGALAAILASVRRATLVHVKAVWDEQVFPDAAQHVTADGVLVPSGLVWAERIGVRAVSSPVAASELLDRAAREDIVVPLHPCNAGSIVSAEGLIAEARRRGVKHERCRVMHDADSAWIIDAATHDAIGETGTWTPDRFGRWSASESTRSRTMPRLRIALVGSERDHRGVNPATLAALGDAADAQDIDLEITYVTPQSIDIDNVAGLFACADGIVLPGGSDMSRVAGQVIAARYALVSRMPVAGLCLGMQAMATAAAQLASGSDDVALAEANPTASLHSFIRLAADDGSTVHRLGDQISEIDNGSTLHGILGDRFTVRTNHRFRLNPHVLGLLHDAGVTVCARDLSGHIADAIEAPEHPFYIGMQGHPEVSSAAERAHPLLCAFLETALRSR</sequence>
<dbReference type="InterPro" id="IPR017926">
    <property type="entry name" value="GATASE"/>
</dbReference>
<evidence type="ECO:0000256" key="2">
    <source>
        <dbReference type="ARBA" id="ARBA00007533"/>
    </source>
</evidence>
<dbReference type="GO" id="GO:0019856">
    <property type="term" value="P:pyrimidine nucleobase biosynthetic process"/>
    <property type="evidence" value="ECO:0007669"/>
    <property type="project" value="TreeGrafter"/>
</dbReference>
<dbReference type="Pfam" id="PF00117">
    <property type="entry name" value="GATase"/>
    <property type="match status" value="1"/>
</dbReference>
<dbReference type="InterPro" id="IPR004468">
    <property type="entry name" value="CTP_synthase"/>
</dbReference>
<comment type="caution">
    <text evidence="11">The sequence shown here is derived from an EMBL/GenBank/DDBJ whole genome shotgun (WGS) entry which is preliminary data.</text>
</comment>
<evidence type="ECO:0000259" key="10">
    <source>
        <dbReference type="Pfam" id="PF00117"/>
    </source>
</evidence>
<accession>A0A0J1CXA9</accession>
<evidence type="ECO:0000313" key="11">
    <source>
        <dbReference type="EMBL" id="KLU25210.1"/>
    </source>
</evidence>
<dbReference type="InterPro" id="IPR029062">
    <property type="entry name" value="Class_I_gatase-like"/>
</dbReference>
<evidence type="ECO:0000256" key="5">
    <source>
        <dbReference type="ARBA" id="ARBA00022741"/>
    </source>
</evidence>
<dbReference type="PATRIC" id="fig|908627.4.peg.3576"/>
<dbReference type="AlphaFoldDB" id="A0A0J1CXA9"/>
<dbReference type="SUPFAM" id="SSF52317">
    <property type="entry name" value="Class I glutamine amidotransferase-like"/>
    <property type="match status" value="1"/>
</dbReference>
<keyword evidence="6" id="KW-0067">ATP-binding</keyword>
<comment type="similarity">
    <text evidence="2">Belongs to the CTP synthase family.</text>
</comment>
<dbReference type="GO" id="GO:0042802">
    <property type="term" value="F:identical protein binding"/>
    <property type="evidence" value="ECO:0007669"/>
    <property type="project" value="TreeGrafter"/>
</dbReference>
<name>A0A0J1CXA9_9BURK</name>
<dbReference type="GO" id="GO:0044210">
    <property type="term" value="P:'de novo' CTP biosynthetic process"/>
    <property type="evidence" value="ECO:0007669"/>
    <property type="project" value="UniProtKB-UniPathway"/>
</dbReference>
<evidence type="ECO:0000256" key="8">
    <source>
        <dbReference type="ARBA" id="ARBA00022975"/>
    </source>
</evidence>
<evidence type="ECO:0000256" key="1">
    <source>
        <dbReference type="ARBA" id="ARBA00005171"/>
    </source>
</evidence>
<protein>
    <recommendedName>
        <fullName evidence="3">CTP synthase (glutamine hydrolyzing)</fullName>
        <ecNumber evidence="3">6.3.4.2</ecNumber>
    </recommendedName>
</protein>
<proteinExistence type="inferred from homology"/>
<comment type="pathway">
    <text evidence="1">Pyrimidine metabolism; CTP biosynthesis via de novo pathway; CTP from UDP: step 2/2.</text>
</comment>
<reference evidence="11 12" key="1">
    <citation type="journal article" date="2015" name="Genome Announc.">
        <title>Draft Genome Sequence of Burkholderia sp. Strain PML1(12), an Ectomycorrhizosphere-Inhabiting Bacterium with Effective Mineral-Weathering Ability.</title>
        <authorList>
            <person name="Uroz S."/>
            <person name="Oger P."/>
        </authorList>
    </citation>
    <scope>NUCLEOTIDE SEQUENCE [LARGE SCALE GENOMIC DNA]</scope>
    <source>
        <strain evidence="12">PML1(12)</strain>
    </source>
</reference>
<evidence type="ECO:0000256" key="3">
    <source>
        <dbReference type="ARBA" id="ARBA00012291"/>
    </source>
</evidence>
<evidence type="ECO:0000256" key="7">
    <source>
        <dbReference type="ARBA" id="ARBA00022962"/>
    </source>
</evidence>
<keyword evidence="4" id="KW-0436">Ligase</keyword>
<evidence type="ECO:0000313" key="12">
    <source>
        <dbReference type="Proteomes" id="UP000035963"/>
    </source>
</evidence>
<dbReference type="UniPathway" id="UPA00159">
    <property type="reaction ID" value="UER00277"/>
</dbReference>
<evidence type="ECO:0000256" key="9">
    <source>
        <dbReference type="ARBA" id="ARBA00047781"/>
    </source>
</evidence>
<dbReference type="EMBL" id="AEJF01000102">
    <property type="protein sequence ID" value="KLU25210.1"/>
    <property type="molecule type" value="Genomic_DNA"/>
</dbReference>
<keyword evidence="8" id="KW-0665">Pyrimidine biosynthesis</keyword>
<keyword evidence="7" id="KW-0315">Glutamine amidotransferase</keyword>
<keyword evidence="5" id="KW-0547">Nucleotide-binding</keyword>
<dbReference type="PANTHER" id="PTHR11550">
    <property type="entry name" value="CTP SYNTHASE"/>
    <property type="match status" value="1"/>
</dbReference>
<dbReference type="Gene3D" id="3.40.50.880">
    <property type="match status" value="1"/>
</dbReference>
<dbReference type="PANTHER" id="PTHR11550:SF0">
    <property type="entry name" value="CTP SYNTHASE-RELATED"/>
    <property type="match status" value="1"/>
</dbReference>
<gene>
    <name evidence="11" type="ORF">EOS_16015</name>
</gene>
<feature type="domain" description="Glutamine amidotransferase" evidence="10">
    <location>
        <begin position="221"/>
        <end position="394"/>
    </location>
</feature>
<dbReference type="Proteomes" id="UP000035963">
    <property type="component" value="Unassembled WGS sequence"/>
</dbReference>
<dbReference type="PROSITE" id="PS51273">
    <property type="entry name" value="GATASE_TYPE_1"/>
    <property type="match status" value="1"/>
</dbReference>
<dbReference type="GO" id="GO:0005524">
    <property type="term" value="F:ATP binding"/>
    <property type="evidence" value="ECO:0007669"/>
    <property type="project" value="UniProtKB-KW"/>
</dbReference>
<evidence type="ECO:0000256" key="6">
    <source>
        <dbReference type="ARBA" id="ARBA00022840"/>
    </source>
</evidence>
<evidence type="ECO:0000256" key="4">
    <source>
        <dbReference type="ARBA" id="ARBA00022598"/>
    </source>
</evidence>
<keyword evidence="12" id="KW-1185">Reference proteome</keyword>
<organism evidence="11 12">
    <name type="scientific">Caballeronia mineralivorans PML1(12)</name>
    <dbReference type="NCBI Taxonomy" id="908627"/>
    <lineage>
        <taxon>Bacteria</taxon>
        <taxon>Pseudomonadati</taxon>
        <taxon>Pseudomonadota</taxon>
        <taxon>Betaproteobacteria</taxon>
        <taxon>Burkholderiales</taxon>
        <taxon>Burkholderiaceae</taxon>
        <taxon>Caballeronia</taxon>
    </lineage>
</organism>
<dbReference type="GO" id="GO:0003883">
    <property type="term" value="F:CTP synthase activity"/>
    <property type="evidence" value="ECO:0007669"/>
    <property type="project" value="UniProtKB-EC"/>
</dbReference>
<comment type="catalytic activity">
    <reaction evidence="9">
        <text>UTP + L-glutamine + ATP + H2O = CTP + L-glutamate + ADP + phosphate + 2 H(+)</text>
        <dbReference type="Rhea" id="RHEA:26426"/>
        <dbReference type="ChEBI" id="CHEBI:15377"/>
        <dbReference type="ChEBI" id="CHEBI:15378"/>
        <dbReference type="ChEBI" id="CHEBI:29985"/>
        <dbReference type="ChEBI" id="CHEBI:30616"/>
        <dbReference type="ChEBI" id="CHEBI:37563"/>
        <dbReference type="ChEBI" id="CHEBI:43474"/>
        <dbReference type="ChEBI" id="CHEBI:46398"/>
        <dbReference type="ChEBI" id="CHEBI:58359"/>
        <dbReference type="ChEBI" id="CHEBI:456216"/>
        <dbReference type="EC" id="6.3.4.2"/>
    </reaction>
</comment>